<feature type="transmembrane region" description="Helical" evidence="1">
    <location>
        <begin position="354"/>
        <end position="372"/>
    </location>
</feature>
<dbReference type="GO" id="GO:0008270">
    <property type="term" value="F:zinc ion binding"/>
    <property type="evidence" value="ECO:0007669"/>
    <property type="project" value="InterPro"/>
</dbReference>
<name>A0A6L9MY60_9ALTE</name>
<dbReference type="InterPro" id="IPR014782">
    <property type="entry name" value="Peptidase_M1_dom"/>
</dbReference>
<proteinExistence type="predicted"/>
<keyword evidence="4" id="KW-1185">Reference proteome</keyword>
<evidence type="ECO:0000256" key="1">
    <source>
        <dbReference type="SAM" id="Phobius"/>
    </source>
</evidence>
<feature type="transmembrane region" description="Helical" evidence="1">
    <location>
        <begin position="564"/>
        <end position="581"/>
    </location>
</feature>
<dbReference type="Pfam" id="PF01433">
    <property type="entry name" value="Peptidase_M1"/>
    <property type="match status" value="1"/>
</dbReference>
<evidence type="ECO:0000313" key="3">
    <source>
        <dbReference type="EMBL" id="NDW22590.1"/>
    </source>
</evidence>
<protein>
    <recommendedName>
        <fullName evidence="2">Peptidase M1 membrane alanine aminopeptidase domain-containing protein</fullName>
    </recommendedName>
</protein>
<keyword evidence="1" id="KW-0472">Membrane</keyword>
<dbReference type="RefSeq" id="WP_163112355.1">
    <property type="nucleotide sequence ID" value="NZ_JAAAWP010000009.1"/>
</dbReference>
<feature type="transmembrane region" description="Helical" evidence="1">
    <location>
        <begin position="403"/>
        <end position="425"/>
    </location>
</feature>
<feature type="transmembrane region" description="Helical" evidence="1">
    <location>
        <begin position="243"/>
        <end position="262"/>
    </location>
</feature>
<dbReference type="EMBL" id="JAAAWP010000009">
    <property type="protein sequence ID" value="NDW22590.1"/>
    <property type="molecule type" value="Genomic_DNA"/>
</dbReference>
<evidence type="ECO:0000313" key="4">
    <source>
        <dbReference type="Proteomes" id="UP000478837"/>
    </source>
</evidence>
<feature type="transmembrane region" description="Helical" evidence="1">
    <location>
        <begin position="12"/>
        <end position="33"/>
    </location>
</feature>
<comment type="caution">
    <text evidence="3">The sequence shown here is derived from an EMBL/GenBank/DDBJ whole genome shotgun (WGS) entry which is preliminary data.</text>
</comment>
<feature type="domain" description="Peptidase M1 membrane alanine aminopeptidase" evidence="2">
    <location>
        <begin position="862"/>
        <end position="1042"/>
    </location>
</feature>
<sequence>MFLKTLGFEWRYYLRQPSFIVTSLVFFLLPFLATATDGVRIGGGGNVLYNGTYAIAQTILIMGVFALFLLVNFIAGTATRNHTSQMSELIYTRPVNPLQYQLGRFLGALLITLTVFATVPLGILVGSLMPWVDPERVGPTNFSFYLTVFFYITVPGFLAMGMIFYALTQRVRSMMAAYLTALGVFIVYVVGGTLTSEPEYREIGALLDPFALRTFGELSRYWTVFDKNQTVITLEGVLLQNRLIWLAIGGIVLVLFGNLFSFKWQQGNKKIRPTKASRVPAPSGNRIDYQASAAHQWQKFITTLGFEMRQVLFSPAMIVLMLFSIFQLSSLYAVPYGGLYGTDNWPLTQTMTGAIVDNFGLTMMIVLIYYSGEIVWRERTSGMGDIIESTPVFNAVFWVSKLLSMWAVLSVLYAVGMVFTIFFQLSQGYSNLELGLYISQLFYVELLPWMWITVLVFFIQVLSPNKYLGMLIASAYLISSLVLNQIGIEHNMWAIGGAPNVLYSDLNGYGWFLTGFNWYMLYWGALSLALSVVGYGLWQRGPESKLKDRVKLLGYQLGKSGKSLLAASLVVFIASGGFIHYNTKILNEFVGRDEGLDRRAEYEQKFVEFENANIPVITKVNALVDIYPHQRRIEASAEVVVKNKQDTPISRVLVSYPQHTPEWNIDIPGAEIVEMMPEYRSAWLEFKKPLAPGAEIAGNISVVRDHAGFKDRDFDVALAENGTFIDNYSLFPVMGFRSDLLINDRHERRKRGLPERPRANKLEDSSKYSQSFFGKGVDFIDFETTVSTSPEQIAIAPGYLQKEWTKNGRRYFHYKMDSPMVAFYSFLSAKHEVKRDKHNGVNIEVYYDAKHSWNVDVMIQGVKDSLDYFEAEFGPYQHKQMRIIEFPGYRSFAQSFANTVPYSENIGFIADLRDPEAIDYVYYVTAHEVAHQWWGHQVGAADVQGSAILSESLSQYSAIMVLKKRYGDNQIRRFLKYELDSYLRGRSGEILEEMAFMRSENQQYIHYRKGSVVMMSILDRLGEERLNTALKQLVDNFRFNSNPYPTTLNLQAELNAVATPDEQAFIADLFEQITLYDLKLDSVTVEPLGDTYEVTLSVSGAKFAADGQGMETEQPLDESVDIAIFTVEPSELQDDSQILYKAKHKIVSGENKITVTVSEKPYYAGVDPFVKLIDRDSGDNVKKL</sequence>
<dbReference type="GO" id="GO:0008237">
    <property type="term" value="F:metallopeptidase activity"/>
    <property type="evidence" value="ECO:0007669"/>
    <property type="project" value="InterPro"/>
</dbReference>
<dbReference type="Gene3D" id="1.10.390.10">
    <property type="entry name" value="Neutral Protease Domain 2"/>
    <property type="match status" value="1"/>
</dbReference>
<feature type="transmembrane region" description="Helical" evidence="1">
    <location>
        <begin position="467"/>
        <end position="488"/>
    </location>
</feature>
<feature type="transmembrane region" description="Helical" evidence="1">
    <location>
        <begin position="53"/>
        <end position="75"/>
    </location>
</feature>
<dbReference type="SUPFAM" id="SSF55486">
    <property type="entry name" value="Metalloproteases ('zincins'), catalytic domain"/>
    <property type="match status" value="1"/>
</dbReference>
<feature type="transmembrane region" description="Helical" evidence="1">
    <location>
        <begin position="144"/>
        <end position="167"/>
    </location>
</feature>
<keyword evidence="1" id="KW-1133">Transmembrane helix</keyword>
<gene>
    <name evidence="3" type="ORF">GTW09_13755</name>
</gene>
<dbReference type="InterPro" id="IPR027268">
    <property type="entry name" value="Peptidase_M4/M1_CTD_sf"/>
</dbReference>
<organism evidence="3 4">
    <name type="scientific">Alteromonas hispanica</name>
    <dbReference type="NCBI Taxonomy" id="315421"/>
    <lineage>
        <taxon>Bacteria</taxon>
        <taxon>Pseudomonadati</taxon>
        <taxon>Pseudomonadota</taxon>
        <taxon>Gammaproteobacteria</taxon>
        <taxon>Alteromonadales</taxon>
        <taxon>Alteromonadaceae</taxon>
        <taxon>Alteromonas/Salinimonas group</taxon>
        <taxon>Alteromonas</taxon>
    </lineage>
</organism>
<feature type="transmembrane region" description="Helical" evidence="1">
    <location>
        <begin position="437"/>
        <end position="460"/>
    </location>
</feature>
<feature type="transmembrane region" description="Helical" evidence="1">
    <location>
        <begin position="105"/>
        <end position="132"/>
    </location>
</feature>
<evidence type="ECO:0000259" key="2">
    <source>
        <dbReference type="Pfam" id="PF01433"/>
    </source>
</evidence>
<feature type="transmembrane region" description="Helical" evidence="1">
    <location>
        <begin position="311"/>
        <end position="334"/>
    </location>
</feature>
<feature type="transmembrane region" description="Helical" evidence="1">
    <location>
        <begin position="508"/>
        <end position="538"/>
    </location>
</feature>
<dbReference type="AlphaFoldDB" id="A0A6L9MY60"/>
<keyword evidence="1" id="KW-0812">Transmembrane</keyword>
<dbReference type="Proteomes" id="UP000478837">
    <property type="component" value="Unassembled WGS sequence"/>
</dbReference>
<accession>A0A6L9MY60</accession>
<reference evidence="3 4" key="1">
    <citation type="submission" date="2020-01" db="EMBL/GenBank/DDBJ databases">
        <title>Genomes of bacteria type strains.</title>
        <authorList>
            <person name="Chen J."/>
            <person name="Zhu S."/>
            <person name="Yang J."/>
        </authorList>
    </citation>
    <scope>NUCLEOTIDE SEQUENCE [LARGE SCALE GENOMIC DNA]</scope>
    <source>
        <strain evidence="3 4">LMG 22958</strain>
    </source>
</reference>
<feature type="transmembrane region" description="Helical" evidence="1">
    <location>
        <begin position="174"/>
        <end position="191"/>
    </location>
</feature>